<evidence type="ECO:0000256" key="1">
    <source>
        <dbReference type="SAM" id="MobiDB-lite"/>
    </source>
</evidence>
<dbReference type="PROSITE" id="PS51257">
    <property type="entry name" value="PROKAR_LIPOPROTEIN"/>
    <property type="match status" value="1"/>
</dbReference>
<dbReference type="EMBL" id="CP010519">
    <property type="protein sequence ID" value="AJE82188.1"/>
    <property type="molecule type" value="Genomic_DNA"/>
</dbReference>
<dbReference type="Pfam" id="PF01522">
    <property type="entry name" value="Polysacc_deac_1"/>
    <property type="match status" value="1"/>
</dbReference>
<dbReference type="Proteomes" id="UP000031523">
    <property type="component" value="Chromosome"/>
</dbReference>
<keyword evidence="4" id="KW-1185">Reference proteome</keyword>
<dbReference type="PANTHER" id="PTHR10587">
    <property type="entry name" value="GLYCOSYL TRANSFERASE-RELATED"/>
    <property type="match status" value="1"/>
</dbReference>
<reference evidence="3 4" key="1">
    <citation type="submission" date="2015-01" db="EMBL/GenBank/DDBJ databases">
        <title>Enhanced salinomycin production by adjusting the supply of polyketide extender units in Streptomyce albus DSM 41398.</title>
        <authorList>
            <person name="Lu C."/>
        </authorList>
    </citation>
    <scope>NUCLEOTIDE SEQUENCE [LARGE SCALE GENOMIC DNA]</scope>
    <source>
        <strain evidence="4">ATCC 21838 / DSM 41398 / FERM P-419 / JCM 4703 / NBRC 107858</strain>
    </source>
</reference>
<dbReference type="InterPro" id="IPR011330">
    <property type="entry name" value="Glyco_hydro/deAcase_b/a-brl"/>
</dbReference>
<dbReference type="CDD" id="cd10917">
    <property type="entry name" value="CE4_NodB_like_6s_7s"/>
    <property type="match status" value="1"/>
</dbReference>
<dbReference type="InterPro" id="IPR002509">
    <property type="entry name" value="NODB_dom"/>
</dbReference>
<dbReference type="PANTHER" id="PTHR10587:SF137">
    <property type="entry name" value="4-DEOXY-4-FORMAMIDO-L-ARABINOSE-PHOSPHOUNDECAPRENOL DEFORMYLASE ARND-RELATED"/>
    <property type="match status" value="1"/>
</dbReference>
<dbReference type="GO" id="GO:0005975">
    <property type="term" value="P:carbohydrate metabolic process"/>
    <property type="evidence" value="ECO:0007669"/>
    <property type="project" value="InterPro"/>
</dbReference>
<accession>A0A0B5EIU3</accession>
<sequence length="272" mass="28124">MTTIDRRTTLRMSAAGALAPLAAGCGSTGADGPGASARTAPPGTGGASATPSPGAFARARHHAPAPGPRRFPGLPEQIERGPAGRPRIALTFHGQGAPATARALFAEAERAGARITVLAVGTWLDEYPALARRVLDGGHELGNHTQRHLDINALPRTEARAEIADCARRLRRLTGAPGTWFRPSRTRRASPLVAALARAEGYPHVLSYGVDSLDHTSPGPAAVVRTVAARAAPGAVVSLHFGYPGTVAALPALLDELARRGLKAVTTTELLS</sequence>
<organism evidence="3 4">
    <name type="scientific">Streptomyces albus (strain ATCC 21838 / DSM 41398 / FERM P-419 / JCM 4703 / NBRC 107858)</name>
    <dbReference type="NCBI Taxonomy" id="1081613"/>
    <lineage>
        <taxon>Bacteria</taxon>
        <taxon>Bacillati</taxon>
        <taxon>Actinomycetota</taxon>
        <taxon>Actinomycetes</taxon>
        <taxon>Kitasatosporales</taxon>
        <taxon>Streptomycetaceae</taxon>
        <taxon>Streptomyces</taxon>
    </lineage>
</organism>
<evidence type="ECO:0000313" key="4">
    <source>
        <dbReference type="Proteomes" id="UP000031523"/>
    </source>
</evidence>
<dbReference type="GO" id="GO:0016810">
    <property type="term" value="F:hydrolase activity, acting on carbon-nitrogen (but not peptide) bonds"/>
    <property type="evidence" value="ECO:0007669"/>
    <property type="project" value="InterPro"/>
</dbReference>
<dbReference type="SUPFAM" id="SSF88713">
    <property type="entry name" value="Glycoside hydrolase/deacetylase"/>
    <property type="match status" value="1"/>
</dbReference>
<dbReference type="AlphaFoldDB" id="A0A0B5EIU3"/>
<feature type="region of interest" description="Disordered" evidence="1">
    <location>
        <begin position="29"/>
        <end position="81"/>
    </location>
</feature>
<evidence type="ECO:0000259" key="2">
    <source>
        <dbReference type="PROSITE" id="PS51677"/>
    </source>
</evidence>
<dbReference type="PROSITE" id="PS51318">
    <property type="entry name" value="TAT"/>
    <property type="match status" value="1"/>
</dbReference>
<dbReference type="Gene3D" id="3.20.20.370">
    <property type="entry name" value="Glycoside hydrolase/deacetylase"/>
    <property type="match status" value="1"/>
</dbReference>
<name>A0A0B5EIU3_STRA4</name>
<dbReference type="InterPro" id="IPR006311">
    <property type="entry name" value="TAT_signal"/>
</dbReference>
<dbReference type="PROSITE" id="PS51677">
    <property type="entry name" value="NODB"/>
    <property type="match status" value="1"/>
</dbReference>
<evidence type="ECO:0000313" key="3">
    <source>
        <dbReference type="EMBL" id="AJE82188.1"/>
    </source>
</evidence>
<gene>
    <name evidence="3" type="ORF">SLNWT_1812</name>
</gene>
<feature type="domain" description="NodB homology" evidence="2">
    <location>
        <begin position="86"/>
        <end position="265"/>
    </location>
</feature>
<proteinExistence type="predicted"/>
<dbReference type="KEGG" id="sals:SLNWT_1812"/>
<dbReference type="InterPro" id="IPR050248">
    <property type="entry name" value="Polysacc_deacetylase_ArnD"/>
</dbReference>
<protein>
    <submittedName>
        <fullName evidence="3">Polysaccharide deacetylase</fullName>
    </submittedName>
</protein>